<sequence length="140" mass="15326">MSQAIIDRILEREFVTIKAANPAAYPNTPFNPPDNAPFYLEYHIIPAGPQVLDLASAAVIYRGSWQINVVGVRDVGVELLRREADRIAGLLLADHEMRDPISGVSVYLNGACGVFSGITDDDAYIIPLSVDYRADILLNV</sequence>
<proteinExistence type="predicted"/>
<name>A0A345L6Q3_9CAUD</name>
<dbReference type="EMBL" id="MH553517">
    <property type="protein sequence ID" value="AXH50955.1"/>
    <property type="molecule type" value="Genomic_DNA"/>
</dbReference>
<organism evidence="1 2">
    <name type="scientific">Serratia phage Scapp</name>
    <dbReference type="NCBI Taxonomy" id="2282409"/>
    <lineage>
        <taxon>Viruses</taxon>
        <taxon>Duplodnaviria</taxon>
        <taxon>Heunggongvirae</taxon>
        <taxon>Uroviricota</taxon>
        <taxon>Caudoviricetes</taxon>
        <taxon>Scappvirus</taxon>
        <taxon>Scappvirus scapp</taxon>
    </lineage>
</organism>
<dbReference type="Proteomes" id="UP000260583">
    <property type="component" value="Segment"/>
</dbReference>
<evidence type="ECO:0000313" key="1">
    <source>
        <dbReference type="EMBL" id="AXH50955.1"/>
    </source>
</evidence>
<gene>
    <name evidence="1" type="ORF">CPT_Scapp_026</name>
</gene>
<reference evidence="2" key="1">
    <citation type="submission" date="2018-06" db="EMBL/GenBank/DDBJ databases">
        <title>Complete genome of Serratia marcescens Siphophage Scapp.</title>
        <authorList>
            <person name="Koehler B.T."/>
            <person name="Bonasera R."/>
            <person name="Liu M."/>
            <person name="Kongari R."/>
        </authorList>
    </citation>
    <scope>NUCLEOTIDE SEQUENCE [LARGE SCALE GENOMIC DNA]</scope>
</reference>
<dbReference type="InterPro" id="IPR025395">
    <property type="entry name" value="Phage_tail_terminator-like"/>
</dbReference>
<dbReference type="Pfam" id="PF13554">
    <property type="entry name" value="Phage_tail_terminator_5"/>
    <property type="match status" value="1"/>
</dbReference>
<evidence type="ECO:0000313" key="2">
    <source>
        <dbReference type="Proteomes" id="UP000260583"/>
    </source>
</evidence>
<keyword evidence="2" id="KW-1185">Reference proteome</keyword>
<dbReference type="Gene3D" id="3.30.2000.20">
    <property type="match status" value="1"/>
</dbReference>
<accession>A0A345L6Q3</accession>
<protein>
    <submittedName>
        <fullName evidence="1">Uncharacterized protein</fullName>
    </submittedName>
</protein>